<dbReference type="AlphaFoldDB" id="A0A444Y5V6"/>
<feature type="compositionally biased region" description="Basic residues" evidence="1">
    <location>
        <begin position="320"/>
        <end position="330"/>
    </location>
</feature>
<feature type="compositionally biased region" description="Low complexity" evidence="1">
    <location>
        <begin position="345"/>
        <end position="361"/>
    </location>
</feature>
<dbReference type="PANTHER" id="PTHR31973">
    <property type="entry name" value="POLYPROTEIN, PUTATIVE-RELATED"/>
    <property type="match status" value="1"/>
</dbReference>
<feature type="region of interest" description="Disordered" evidence="1">
    <location>
        <begin position="255"/>
        <end position="387"/>
    </location>
</feature>
<evidence type="ECO:0000313" key="3">
    <source>
        <dbReference type="EMBL" id="RYQ97308.1"/>
    </source>
</evidence>
<dbReference type="EMBL" id="SDMP01000018">
    <property type="protein sequence ID" value="RYQ97308.1"/>
    <property type="molecule type" value="Genomic_DNA"/>
</dbReference>
<feature type="compositionally biased region" description="Polar residues" evidence="1">
    <location>
        <begin position="265"/>
        <end position="293"/>
    </location>
</feature>
<dbReference type="Pfam" id="PF03108">
    <property type="entry name" value="DBD_Tnp_Mut"/>
    <property type="match status" value="1"/>
</dbReference>
<name>A0A444Y5V6_ARAHY</name>
<organism evidence="3 4">
    <name type="scientific">Arachis hypogaea</name>
    <name type="common">Peanut</name>
    <dbReference type="NCBI Taxonomy" id="3818"/>
    <lineage>
        <taxon>Eukaryota</taxon>
        <taxon>Viridiplantae</taxon>
        <taxon>Streptophyta</taxon>
        <taxon>Embryophyta</taxon>
        <taxon>Tracheophyta</taxon>
        <taxon>Spermatophyta</taxon>
        <taxon>Magnoliopsida</taxon>
        <taxon>eudicotyledons</taxon>
        <taxon>Gunneridae</taxon>
        <taxon>Pentapetalae</taxon>
        <taxon>rosids</taxon>
        <taxon>fabids</taxon>
        <taxon>Fabales</taxon>
        <taxon>Fabaceae</taxon>
        <taxon>Papilionoideae</taxon>
        <taxon>50 kb inversion clade</taxon>
        <taxon>dalbergioids sensu lato</taxon>
        <taxon>Dalbergieae</taxon>
        <taxon>Pterocarpus clade</taxon>
        <taxon>Arachis</taxon>
    </lineage>
</organism>
<comment type="caution">
    <text evidence="3">The sequence shown here is derived from an EMBL/GenBank/DDBJ whole genome shotgun (WGS) entry which is preliminary data.</text>
</comment>
<keyword evidence="4" id="KW-1185">Reference proteome</keyword>
<dbReference type="Proteomes" id="UP000289738">
    <property type="component" value="Chromosome B08"/>
</dbReference>
<dbReference type="InterPro" id="IPR004332">
    <property type="entry name" value="Transposase_MuDR"/>
</dbReference>
<evidence type="ECO:0000313" key="4">
    <source>
        <dbReference type="Proteomes" id="UP000289738"/>
    </source>
</evidence>
<accession>A0A444Y5V6</accession>
<feature type="compositionally biased region" description="Pro residues" evidence="1">
    <location>
        <begin position="294"/>
        <end position="304"/>
    </location>
</feature>
<evidence type="ECO:0000256" key="1">
    <source>
        <dbReference type="SAM" id="MobiDB-lite"/>
    </source>
</evidence>
<dbReference type="PANTHER" id="PTHR31973:SF187">
    <property type="entry name" value="MUTATOR TRANSPOSASE MUDRA PROTEIN"/>
    <property type="match status" value="1"/>
</dbReference>
<sequence>MPPIGLYVSEDVSDDDDPIYEYTSEELHTPVSSEDKEEKHEFLVFNKEYGFGEGRFKIGTKFATIDGFKEVVKDMFISEGRKLLWIKNDKERVRVDCRGEECPWLAHLSYNKILLCYQVNTYKAEHTCARDLGSNAADQHWVSKKVEKRMASQPHMTTNEAIDFLREEFNLVLHPKMVYRVVKEAKERIMGNKKEQYGKLRDYAMEIIKSNPGSTARVDVIPIPQSLPVFDKIYISFEGYLGDAHQFGWNFMSDQQKDQSQTQTESLAENSAVQEKSPNHVISQNAAATTPSAPIQPPFRPPSQLPRMGRPKTPAAASKFRPKQTIRRPRASANPPSNSPPTPLPDTTQTQSTSASVATSEETLKVAGSEAIGMNFIPTPGSKNQKN</sequence>
<evidence type="ECO:0000259" key="2">
    <source>
        <dbReference type="Pfam" id="PF03108"/>
    </source>
</evidence>
<gene>
    <name evidence="3" type="ORF">Ahy_B08g093343</name>
</gene>
<reference evidence="3 4" key="1">
    <citation type="submission" date="2019-01" db="EMBL/GenBank/DDBJ databases">
        <title>Sequencing of cultivated peanut Arachis hypogaea provides insights into genome evolution and oil improvement.</title>
        <authorList>
            <person name="Chen X."/>
        </authorList>
    </citation>
    <scope>NUCLEOTIDE SEQUENCE [LARGE SCALE GENOMIC DNA]</scope>
    <source>
        <strain evidence="4">cv. Fuhuasheng</strain>
        <tissue evidence="3">Leaves</tissue>
    </source>
</reference>
<feature type="domain" description="Transposase MuDR plant" evidence="2">
    <location>
        <begin position="56"/>
        <end position="109"/>
    </location>
</feature>
<proteinExistence type="predicted"/>
<protein>
    <recommendedName>
        <fullName evidence="2">Transposase MuDR plant domain-containing protein</fullName>
    </recommendedName>
</protein>